<protein>
    <submittedName>
        <fullName evidence="2">Glycosyltransferase</fullName>
    </submittedName>
</protein>
<accession>D5MM80</accession>
<dbReference type="InterPro" id="IPR001173">
    <property type="entry name" value="Glyco_trans_2-like"/>
</dbReference>
<reference evidence="2 3" key="1">
    <citation type="journal article" date="2010" name="Nature">
        <title>Nitrite-driven anaerobic methane oxidation by oxygenic bacteria.</title>
        <authorList>
            <person name="Ettwig K.F."/>
            <person name="Butler M.K."/>
            <person name="Le Paslier D."/>
            <person name="Pelletier E."/>
            <person name="Mangenot S."/>
            <person name="Kuypers M.M.M."/>
            <person name="Schreiber F."/>
            <person name="Dutilh B.E."/>
            <person name="Zedelius J."/>
            <person name="de Beer D."/>
            <person name="Gloerich J."/>
            <person name="Wessels H.J.C.T."/>
            <person name="van Allen T."/>
            <person name="Luesken F."/>
            <person name="Wu M."/>
            <person name="van de Pas-Schoonen K.T."/>
            <person name="Op den Camp H.J.M."/>
            <person name="Janssen-Megens E.M."/>
            <person name="Francoijs K-J."/>
            <person name="Stunnenberg H."/>
            <person name="Weissenbach J."/>
            <person name="Jetten M.S.M."/>
            <person name="Strous M."/>
        </authorList>
    </citation>
    <scope>NUCLEOTIDE SEQUENCE [LARGE SCALE GENOMIC DNA]</scope>
</reference>
<evidence type="ECO:0000313" key="2">
    <source>
        <dbReference type="EMBL" id="CBE67966.1"/>
    </source>
</evidence>
<evidence type="ECO:0000313" key="3">
    <source>
        <dbReference type="Proteomes" id="UP000006898"/>
    </source>
</evidence>
<dbReference type="HOGENOM" id="CLU_025996_21_0_0"/>
<dbReference type="PANTHER" id="PTHR43685:SF2">
    <property type="entry name" value="GLYCOSYLTRANSFERASE 2-LIKE DOMAIN-CONTAINING PROTEIN"/>
    <property type="match status" value="1"/>
</dbReference>
<dbReference type="Gene3D" id="3.90.550.10">
    <property type="entry name" value="Spore Coat Polysaccharide Biosynthesis Protein SpsA, Chain A"/>
    <property type="match status" value="1"/>
</dbReference>
<name>D5MM80_METO1</name>
<dbReference type="CAZy" id="GT2">
    <property type="family name" value="Glycosyltransferase Family 2"/>
</dbReference>
<dbReference type="eggNOG" id="COG1215">
    <property type="taxonomic scope" value="Bacteria"/>
</dbReference>
<dbReference type="EMBL" id="FP565575">
    <property type="protein sequence ID" value="CBE67966.1"/>
    <property type="molecule type" value="Genomic_DNA"/>
</dbReference>
<dbReference type="SUPFAM" id="SSF53448">
    <property type="entry name" value="Nucleotide-diphospho-sugar transferases"/>
    <property type="match status" value="1"/>
</dbReference>
<gene>
    <name evidence="2" type="ORF">DAMO_0905</name>
</gene>
<dbReference type="InterPro" id="IPR050834">
    <property type="entry name" value="Glycosyltransf_2"/>
</dbReference>
<sequence>MSVSDDLPLVSIITPSFNQGQFIRRTIESVLSQDYQKLEYLVMDGGSTDETLDILRSYGNRITWRSGPDGGQADAVNAGVRLAQGDILGWLNSDDTYQPGAVRAAATYLAAHPATAVIYGDAHYIDKQDRVIGIYPTEDFDRDRLAKACFICQPAAFFRRSAIETVGGLDTRLQYCMDYDLWIRLGRRFPIDRIPYALANSRQYPQTKTWAQRDRLFEELCEVTQRSFGYTSRHWRMWHAYARVKGVSWPLARTVLYPVRTRLPLWINRLIFRDMRAGKRRS</sequence>
<dbReference type="STRING" id="671143.DAMO_0905"/>
<organism evidence="2 3">
    <name type="scientific">Methylomirabilis oxygeniifera</name>
    <dbReference type="NCBI Taxonomy" id="671143"/>
    <lineage>
        <taxon>Bacteria</taxon>
        <taxon>Candidatus Methylomirabilota</taxon>
        <taxon>Candidatus Methylomirabilia</taxon>
        <taxon>Candidatus Methylomirabilales</taxon>
        <taxon>Candidatus Methylomirabilaceae</taxon>
        <taxon>Candidatus Methylomirabilis</taxon>
    </lineage>
</organism>
<keyword evidence="2" id="KW-0808">Transferase</keyword>
<dbReference type="GO" id="GO:0016740">
    <property type="term" value="F:transferase activity"/>
    <property type="evidence" value="ECO:0007669"/>
    <property type="project" value="UniProtKB-KW"/>
</dbReference>
<dbReference type="PATRIC" id="fig|671143.5.peg.786"/>
<dbReference type="PANTHER" id="PTHR43685">
    <property type="entry name" value="GLYCOSYLTRANSFERASE"/>
    <property type="match status" value="1"/>
</dbReference>
<dbReference type="Proteomes" id="UP000006898">
    <property type="component" value="Chromosome"/>
</dbReference>
<dbReference type="InterPro" id="IPR029044">
    <property type="entry name" value="Nucleotide-diphossugar_trans"/>
</dbReference>
<proteinExistence type="predicted"/>
<dbReference type="AlphaFoldDB" id="D5MM80"/>
<feature type="domain" description="Glycosyltransferase 2-like" evidence="1">
    <location>
        <begin position="11"/>
        <end position="166"/>
    </location>
</feature>
<evidence type="ECO:0000259" key="1">
    <source>
        <dbReference type="Pfam" id="PF00535"/>
    </source>
</evidence>
<dbReference type="KEGG" id="mox:DAMO_0905"/>
<dbReference type="Pfam" id="PF00535">
    <property type="entry name" value="Glycos_transf_2"/>
    <property type="match status" value="1"/>
</dbReference>
<dbReference type="CDD" id="cd06433">
    <property type="entry name" value="GT_2_WfgS_like"/>
    <property type="match status" value="1"/>
</dbReference>